<dbReference type="PANTHER" id="PTHR38831">
    <property type="entry name" value="TYPE II SECRETION SYSTEM PROTEIN K"/>
    <property type="match status" value="1"/>
</dbReference>
<evidence type="ECO:0000256" key="1">
    <source>
        <dbReference type="ARBA" id="ARBA00004533"/>
    </source>
</evidence>
<evidence type="ECO:0000256" key="8">
    <source>
        <dbReference type="ARBA" id="ARBA00022989"/>
    </source>
</evidence>
<comment type="subcellular location">
    <subcellularLocation>
        <location evidence="1">Cell inner membrane</location>
    </subcellularLocation>
</comment>
<dbReference type="Pfam" id="PF21687">
    <property type="entry name" value="T2SSK_1st"/>
    <property type="match status" value="1"/>
</dbReference>
<evidence type="ECO:0000259" key="10">
    <source>
        <dbReference type="Pfam" id="PF21687"/>
    </source>
</evidence>
<dbReference type="InterPro" id="IPR005628">
    <property type="entry name" value="GspK"/>
</dbReference>
<accession>B8ESJ6</accession>
<evidence type="ECO:0000256" key="4">
    <source>
        <dbReference type="ARBA" id="ARBA00022475"/>
    </source>
</evidence>
<evidence type="ECO:0000313" key="12">
    <source>
        <dbReference type="Proteomes" id="UP000002257"/>
    </source>
</evidence>
<sequence length="293" mass="31505">MARASGESGFVIVAVLWILAALATLASVYSFYASASAVAARVSSDRLQAEALVSSALELTALRLLGRSDDDPRSLGEFKFRMGGAEILVSFRSEGGRIDLNAAPKELLAGLFKTLGAKPDDADSFADRIIGWRKKGEAGKQNKEADLYKDAGLSYAPRQTPFQNIAELRFVLGLPPDLVESCMAFVTVFNGLPQIDVFAAAPEIVQSLPHLDADVAATIVERRGSLDAKAILSLLGQAKDSVSLEPRKASRVNVGLRFSSGRRVNSEAVILLADKDAQPYRIVAWRDDFDGSF</sequence>
<dbReference type="HOGENOM" id="CLU_057294_3_0_5"/>
<organism evidence="11 12">
    <name type="scientific">Methylocella silvestris (strain DSM 15510 / CIP 108128 / LMG 27833 / NCIMB 13906 / BL2)</name>
    <dbReference type="NCBI Taxonomy" id="395965"/>
    <lineage>
        <taxon>Bacteria</taxon>
        <taxon>Pseudomonadati</taxon>
        <taxon>Pseudomonadota</taxon>
        <taxon>Alphaproteobacteria</taxon>
        <taxon>Hyphomicrobiales</taxon>
        <taxon>Beijerinckiaceae</taxon>
        <taxon>Methylocella</taxon>
    </lineage>
</organism>
<dbReference type="EMBL" id="CP001280">
    <property type="protein sequence ID" value="ACK49886.1"/>
    <property type="molecule type" value="Genomic_DNA"/>
</dbReference>
<keyword evidence="8" id="KW-1133">Transmembrane helix</keyword>
<proteinExistence type="inferred from homology"/>
<gene>
    <name evidence="11" type="ordered locus">Msil_0916</name>
</gene>
<keyword evidence="9" id="KW-0472">Membrane</keyword>
<dbReference type="GO" id="GO:0005886">
    <property type="term" value="C:plasma membrane"/>
    <property type="evidence" value="ECO:0007669"/>
    <property type="project" value="UniProtKB-SubCell"/>
</dbReference>
<dbReference type="OrthoDB" id="8084719at2"/>
<keyword evidence="12" id="KW-1185">Reference proteome</keyword>
<evidence type="ECO:0000256" key="5">
    <source>
        <dbReference type="ARBA" id="ARBA00022519"/>
    </source>
</evidence>
<dbReference type="STRING" id="395965.Msil_0916"/>
<evidence type="ECO:0000256" key="2">
    <source>
        <dbReference type="ARBA" id="ARBA00007246"/>
    </source>
</evidence>
<dbReference type="Proteomes" id="UP000002257">
    <property type="component" value="Chromosome"/>
</dbReference>
<dbReference type="SUPFAM" id="SSF158544">
    <property type="entry name" value="GspK insert domain-like"/>
    <property type="match status" value="1"/>
</dbReference>
<evidence type="ECO:0000256" key="6">
    <source>
        <dbReference type="ARBA" id="ARBA00022692"/>
    </source>
</evidence>
<keyword evidence="5" id="KW-0997">Cell inner membrane</keyword>
<dbReference type="KEGG" id="msl:Msil_0916"/>
<keyword evidence="3" id="KW-0813">Transport</keyword>
<evidence type="ECO:0000256" key="7">
    <source>
        <dbReference type="ARBA" id="ARBA00022927"/>
    </source>
</evidence>
<evidence type="ECO:0000313" key="11">
    <source>
        <dbReference type="EMBL" id="ACK49886.1"/>
    </source>
</evidence>
<reference evidence="11 12" key="1">
    <citation type="journal article" date="2010" name="J. Bacteriol.">
        <title>Complete genome sequence of the aerobic facultative methanotroph Methylocella silvestris BL2.</title>
        <authorList>
            <person name="Chen Y."/>
            <person name="Crombie A."/>
            <person name="Rahman M.T."/>
            <person name="Dedysh S.N."/>
            <person name="Liesack W."/>
            <person name="Stott M.B."/>
            <person name="Alam M."/>
            <person name="Theisen A.R."/>
            <person name="Murrell J.C."/>
            <person name="Dunfield P.F."/>
        </authorList>
    </citation>
    <scope>NUCLEOTIDE SEQUENCE [LARGE SCALE GENOMIC DNA]</scope>
    <source>
        <strain evidence="12">DSM 15510 / CIP 108128 / LMG 27833 / NCIMB 13906 / BL2</strain>
    </source>
</reference>
<dbReference type="InterPro" id="IPR038072">
    <property type="entry name" value="GspK_central_sf"/>
</dbReference>
<keyword evidence="6" id="KW-0812">Transmembrane</keyword>
<dbReference type="InterPro" id="IPR049031">
    <property type="entry name" value="T2SSK_SAM-like_1st"/>
</dbReference>
<keyword evidence="7" id="KW-0653">Protein transport</keyword>
<evidence type="ECO:0000256" key="3">
    <source>
        <dbReference type="ARBA" id="ARBA00022448"/>
    </source>
</evidence>
<dbReference type="PANTHER" id="PTHR38831:SF2">
    <property type="entry name" value="TYPE II SECRETION SYSTEM PROTEIN K"/>
    <property type="match status" value="1"/>
</dbReference>
<dbReference type="AlphaFoldDB" id="B8ESJ6"/>
<dbReference type="Gene3D" id="1.10.40.60">
    <property type="entry name" value="EpsJ-like"/>
    <property type="match status" value="1"/>
</dbReference>
<protein>
    <submittedName>
        <fullName evidence="11">Putative general secretion pathway protein K</fullName>
    </submittedName>
</protein>
<evidence type="ECO:0000256" key="9">
    <source>
        <dbReference type="ARBA" id="ARBA00023136"/>
    </source>
</evidence>
<dbReference type="eggNOG" id="COG3156">
    <property type="taxonomic scope" value="Bacteria"/>
</dbReference>
<keyword evidence="4" id="KW-1003">Cell membrane</keyword>
<dbReference type="GO" id="GO:0009306">
    <property type="term" value="P:protein secretion"/>
    <property type="evidence" value="ECO:0007669"/>
    <property type="project" value="InterPro"/>
</dbReference>
<feature type="domain" description="T2SS protein K first SAM-like" evidence="10">
    <location>
        <begin position="101"/>
        <end position="189"/>
    </location>
</feature>
<name>B8ESJ6_METSB</name>
<comment type="similarity">
    <text evidence="2">Belongs to the GSP K family.</text>
</comment>